<name>A0A1I1RMT7_9GAMM</name>
<dbReference type="InterPro" id="IPR014408">
    <property type="entry name" value="dGMP_Pdiesterase_EAL/HD-GYP"/>
</dbReference>
<protein>
    <submittedName>
        <fullName evidence="3">EAL and modified HD-GYP domain-containing signal transduction protein</fullName>
    </submittedName>
</protein>
<keyword evidence="4" id="KW-1185">Reference proteome</keyword>
<dbReference type="STRING" id="1123010.SAMN02745724_04217"/>
<evidence type="ECO:0000259" key="2">
    <source>
        <dbReference type="PROSITE" id="PS51833"/>
    </source>
</evidence>
<dbReference type="Pfam" id="PF08668">
    <property type="entry name" value="HDOD"/>
    <property type="match status" value="1"/>
</dbReference>
<proteinExistence type="predicted"/>
<dbReference type="SUPFAM" id="SSF109604">
    <property type="entry name" value="HD-domain/PDEase-like"/>
    <property type="match status" value="1"/>
</dbReference>
<dbReference type="PANTHER" id="PTHR33525">
    <property type="match status" value="1"/>
</dbReference>
<accession>A0A1I1RMT7</accession>
<dbReference type="PROSITE" id="PS51833">
    <property type="entry name" value="HDOD"/>
    <property type="match status" value="1"/>
</dbReference>
<dbReference type="Gene3D" id="1.10.3210.10">
    <property type="entry name" value="Hypothetical protein af1432"/>
    <property type="match status" value="1"/>
</dbReference>
<dbReference type="PANTHER" id="PTHR33525:SF4">
    <property type="entry name" value="CYCLIC DI-GMP PHOSPHODIESTERASE CDGJ"/>
    <property type="match status" value="1"/>
</dbReference>
<dbReference type="SMART" id="SM00052">
    <property type="entry name" value="EAL"/>
    <property type="match status" value="1"/>
</dbReference>
<dbReference type="OrthoDB" id="9804751at2"/>
<dbReference type="PROSITE" id="PS50883">
    <property type="entry name" value="EAL"/>
    <property type="match status" value="1"/>
</dbReference>
<feature type="domain" description="HDOD" evidence="2">
    <location>
        <begin position="199"/>
        <end position="385"/>
    </location>
</feature>
<dbReference type="InterPro" id="IPR013976">
    <property type="entry name" value="HDOD"/>
</dbReference>
<dbReference type="InterPro" id="IPR001633">
    <property type="entry name" value="EAL_dom"/>
</dbReference>
<dbReference type="SUPFAM" id="SSF141868">
    <property type="entry name" value="EAL domain-like"/>
    <property type="match status" value="1"/>
</dbReference>
<feature type="domain" description="EAL" evidence="1">
    <location>
        <begin position="1"/>
        <end position="205"/>
    </location>
</feature>
<sequence length="403" mass="46021">MKVYTARQAIFNRKKHVVAYELLFRDGLSNAFPNIESNQATAKLLLDSQFNQGIKVITSGKKALINFPEKALLDLLPSLLPPDQVIIEILEDVRPTEQVYEACKTLFHKGYKLALDDFVYSKPWLPFIKICRLIKIDIMETPLDTVAPLIEKLKQYKSLKLLAEKVETNDEFLQAKAMGFDYYQGYFFCKPEIIEQKDVDNSQAAILALYNEVLRKNMNYEKLASHFEHDTALSYKLLRFINSGLFSVKEEIGSLRQALVYLGEERVKKFVCMIITAHLAQSKPSELTELSIVRARFCELIAIKVSPGMSNNAFILGLFSLIDAILDKPMEDILLTLPISDNIKDALLGKNNILLNILEVEKAYEKASWWAMKKACEKLNLDEDSLAKYYTESISWANSYKTS</sequence>
<evidence type="ECO:0000259" key="1">
    <source>
        <dbReference type="PROSITE" id="PS50883"/>
    </source>
</evidence>
<evidence type="ECO:0000313" key="3">
    <source>
        <dbReference type="EMBL" id="SFD32963.1"/>
    </source>
</evidence>
<dbReference type="RefSeq" id="WP_091989376.1">
    <property type="nucleotide sequence ID" value="NZ_FOLO01000049.1"/>
</dbReference>
<dbReference type="AlphaFoldDB" id="A0A1I1RMT7"/>
<dbReference type="InterPro" id="IPR052340">
    <property type="entry name" value="RNase_Y/CdgJ"/>
</dbReference>
<dbReference type="Pfam" id="PF00563">
    <property type="entry name" value="EAL"/>
    <property type="match status" value="1"/>
</dbReference>
<dbReference type="InterPro" id="IPR035919">
    <property type="entry name" value="EAL_sf"/>
</dbReference>
<dbReference type="Gene3D" id="3.20.20.450">
    <property type="entry name" value="EAL domain"/>
    <property type="match status" value="1"/>
</dbReference>
<gene>
    <name evidence="3" type="ORF">SAMN02745724_04217</name>
</gene>
<reference evidence="3 4" key="1">
    <citation type="submission" date="2016-10" db="EMBL/GenBank/DDBJ databases">
        <authorList>
            <person name="de Groot N.N."/>
        </authorList>
    </citation>
    <scope>NUCLEOTIDE SEQUENCE [LARGE SCALE GENOMIC DNA]</scope>
    <source>
        <strain evidence="3 4">DSM 6059</strain>
    </source>
</reference>
<evidence type="ECO:0000313" key="4">
    <source>
        <dbReference type="Proteomes" id="UP000198862"/>
    </source>
</evidence>
<dbReference type="Proteomes" id="UP000198862">
    <property type="component" value="Unassembled WGS sequence"/>
</dbReference>
<dbReference type="EMBL" id="FOLO01000049">
    <property type="protein sequence ID" value="SFD32963.1"/>
    <property type="molecule type" value="Genomic_DNA"/>
</dbReference>
<dbReference type="PIRSF" id="PIRSF003180">
    <property type="entry name" value="DiGMPpdiest_YuxH"/>
    <property type="match status" value="1"/>
</dbReference>
<organism evidence="3 4">
    <name type="scientific">Pseudoalteromonas denitrificans DSM 6059</name>
    <dbReference type="NCBI Taxonomy" id="1123010"/>
    <lineage>
        <taxon>Bacteria</taxon>
        <taxon>Pseudomonadati</taxon>
        <taxon>Pseudomonadota</taxon>
        <taxon>Gammaproteobacteria</taxon>
        <taxon>Alteromonadales</taxon>
        <taxon>Pseudoalteromonadaceae</taxon>
        <taxon>Pseudoalteromonas</taxon>
    </lineage>
</organism>